<feature type="transmembrane region" description="Helical" evidence="6">
    <location>
        <begin position="250"/>
        <end position="277"/>
    </location>
</feature>
<dbReference type="PROSITE" id="PS00086">
    <property type="entry name" value="CYTOCHROME_P450"/>
    <property type="match status" value="1"/>
</dbReference>
<name>A0ABR4AQX8_9LECA</name>
<keyword evidence="4 5" id="KW-0408">Iron</keyword>
<evidence type="ECO:0000256" key="1">
    <source>
        <dbReference type="ARBA" id="ARBA00001971"/>
    </source>
</evidence>
<evidence type="ECO:0000313" key="8">
    <source>
        <dbReference type="Proteomes" id="UP001590951"/>
    </source>
</evidence>
<dbReference type="InterPro" id="IPR001128">
    <property type="entry name" value="Cyt_P450"/>
</dbReference>
<reference evidence="7 8" key="1">
    <citation type="submission" date="2024-09" db="EMBL/GenBank/DDBJ databases">
        <title>Rethinking Asexuality: The Enigmatic Case of Functional Sexual Genes in Lepraria (Stereocaulaceae).</title>
        <authorList>
            <person name="Doellman M."/>
            <person name="Sun Y."/>
            <person name="Barcenas-Pena A."/>
            <person name="Lumbsch H.T."/>
            <person name="Grewe F."/>
        </authorList>
    </citation>
    <scope>NUCLEOTIDE SEQUENCE [LARGE SCALE GENOMIC DNA]</scope>
    <source>
        <strain evidence="7 8">Grewe 0041</strain>
    </source>
</reference>
<comment type="caution">
    <text evidence="7">The sequence shown here is derived from an EMBL/GenBank/DDBJ whole genome shotgun (WGS) entry which is preliminary data.</text>
</comment>
<dbReference type="PRINTS" id="PR00463">
    <property type="entry name" value="EP450I"/>
</dbReference>
<evidence type="ECO:0000313" key="7">
    <source>
        <dbReference type="EMBL" id="KAL2047875.1"/>
    </source>
</evidence>
<keyword evidence="5" id="KW-0503">Monooxygenase</keyword>
<dbReference type="SUPFAM" id="SSF48264">
    <property type="entry name" value="Cytochrome P450"/>
    <property type="match status" value="1"/>
</dbReference>
<keyword evidence="6" id="KW-1133">Transmembrane helix</keyword>
<dbReference type="PANTHER" id="PTHR24305">
    <property type="entry name" value="CYTOCHROME P450"/>
    <property type="match status" value="1"/>
</dbReference>
<dbReference type="Proteomes" id="UP001590951">
    <property type="component" value="Unassembled WGS sequence"/>
</dbReference>
<comment type="similarity">
    <text evidence="2 5">Belongs to the cytochrome P450 family.</text>
</comment>
<evidence type="ECO:0000256" key="6">
    <source>
        <dbReference type="SAM" id="Phobius"/>
    </source>
</evidence>
<keyword evidence="8" id="KW-1185">Reference proteome</keyword>
<keyword evidence="6" id="KW-0472">Membrane</keyword>
<evidence type="ECO:0008006" key="9">
    <source>
        <dbReference type="Google" id="ProtNLM"/>
    </source>
</evidence>
<dbReference type="PRINTS" id="PR00385">
    <property type="entry name" value="P450"/>
</dbReference>
<dbReference type="InterPro" id="IPR017972">
    <property type="entry name" value="Cyt_P450_CS"/>
</dbReference>
<dbReference type="Pfam" id="PF00067">
    <property type="entry name" value="p450"/>
    <property type="match status" value="1"/>
</dbReference>
<proteinExistence type="inferred from homology"/>
<comment type="cofactor">
    <cofactor evidence="1">
        <name>heme</name>
        <dbReference type="ChEBI" id="CHEBI:30413"/>
    </cofactor>
</comment>
<dbReference type="CDD" id="cd11060">
    <property type="entry name" value="CYP57A1-like"/>
    <property type="match status" value="1"/>
</dbReference>
<dbReference type="EMBL" id="JBHFEH010000090">
    <property type="protein sequence ID" value="KAL2047875.1"/>
    <property type="molecule type" value="Genomic_DNA"/>
</dbReference>
<dbReference type="Gene3D" id="1.10.630.10">
    <property type="entry name" value="Cytochrome P450"/>
    <property type="match status" value="1"/>
</dbReference>
<protein>
    <recommendedName>
        <fullName evidence="9">Cytochrome P450</fullName>
    </recommendedName>
</protein>
<keyword evidence="5" id="KW-0349">Heme</keyword>
<gene>
    <name evidence="7" type="ORF">ABVK25_011257</name>
</gene>
<organism evidence="7 8">
    <name type="scientific">Lepraria finkii</name>
    <dbReference type="NCBI Taxonomy" id="1340010"/>
    <lineage>
        <taxon>Eukaryota</taxon>
        <taxon>Fungi</taxon>
        <taxon>Dikarya</taxon>
        <taxon>Ascomycota</taxon>
        <taxon>Pezizomycotina</taxon>
        <taxon>Lecanoromycetes</taxon>
        <taxon>OSLEUM clade</taxon>
        <taxon>Lecanoromycetidae</taxon>
        <taxon>Lecanorales</taxon>
        <taxon>Lecanorineae</taxon>
        <taxon>Stereocaulaceae</taxon>
        <taxon>Lepraria</taxon>
    </lineage>
</organism>
<dbReference type="InterPro" id="IPR050121">
    <property type="entry name" value="Cytochrome_P450_monoxygenase"/>
</dbReference>
<keyword evidence="3 5" id="KW-0479">Metal-binding</keyword>
<accession>A0ABR4AQX8</accession>
<evidence type="ECO:0000256" key="2">
    <source>
        <dbReference type="ARBA" id="ARBA00010617"/>
    </source>
</evidence>
<keyword evidence="5" id="KW-0560">Oxidoreductase</keyword>
<evidence type="ECO:0000256" key="3">
    <source>
        <dbReference type="ARBA" id="ARBA00022723"/>
    </source>
</evidence>
<dbReference type="PANTHER" id="PTHR24305:SF232">
    <property type="entry name" value="P450, PUTATIVE (EUROFUNG)-RELATED"/>
    <property type="match status" value="1"/>
</dbReference>
<evidence type="ECO:0000256" key="4">
    <source>
        <dbReference type="ARBA" id="ARBA00023004"/>
    </source>
</evidence>
<keyword evidence="6" id="KW-0812">Transmembrane</keyword>
<dbReference type="InterPro" id="IPR036396">
    <property type="entry name" value="Cyt_P450_sf"/>
</dbReference>
<sequence length="461" mass="52286">MNKPPMIDLHEKYGDIVRVGPNILSFGNPEAIKDIYGVGKAWNKSGFYPVQAAVAKGQSVLTLFSSSDIPWHNALRKAINPSFNATASVGYEYLIDKTIDVFLEQWEARFIGKKGPEGVIDLADWMLYFSFDVIGELTYGSRHGFMESGWDSQGVIAYLQKFAVYGCIVGPWPFADKFLRHNPVLLWLERQGFYQGSTFSLVPFVAKRMRDRINYYSTKKDFETKEVEDLLDKFLKAKETHPKALTEREVLSLSLTMVLAGAETISITLTALFYYILKNPACYAKLQHELDTQLPARDPSSLKCDVEFTIAQKLPYMHACIQENFRMHPASSVLLERVVPPAGANIGGEQIPGGTVVGVSSWTAHRNKEVFGEDAKIFRPERWLEASEEQVRLMEKSMLHFGAGNHLCLGRNISAREIYKLVPSLLRTFKMELVNPEKDWTIITTLSVRQEDVKVRIERRT</sequence>
<evidence type="ECO:0000256" key="5">
    <source>
        <dbReference type="RuleBase" id="RU000461"/>
    </source>
</evidence>
<dbReference type="InterPro" id="IPR002401">
    <property type="entry name" value="Cyt_P450_E_grp-I"/>
</dbReference>